<dbReference type="RefSeq" id="WP_105073370.1">
    <property type="nucleotide sequence ID" value="NZ_JAFLKP010000232.1"/>
</dbReference>
<gene>
    <name evidence="5" type="primary">hypA</name>
    <name evidence="6" type="ORF">CXB77_07360</name>
</gene>
<dbReference type="Pfam" id="PF01155">
    <property type="entry name" value="HypA"/>
    <property type="match status" value="1"/>
</dbReference>
<keyword evidence="7" id="KW-1185">Reference proteome</keyword>
<feature type="binding site" evidence="5">
    <location>
        <position position="2"/>
    </location>
    <ligand>
        <name>Ni(2+)</name>
        <dbReference type="ChEBI" id="CHEBI:49786"/>
    </ligand>
</feature>
<dbReference type="OrthoDB" id="288014at2"/>
<keyword evidence="2 5" id="KW-0533">Nickel</keyword>
<dbReference type="PANTHER" id="PTHR34535:SF3">
    <property type="entry name" value="HYDROGENASE MATURATION FACTOR HYPA"/>
    <property type="match status" value="1"/>
</dbReference>
<dbReference type="PIRSF" id="PIRSF004761">
    <property type="entry name" value="Hydrgn_mat_HypA"/>
    <property type="match status" value="1"/>
</dbReference>
<evidence type="ECO:0000256" key="4">
    <source>
        <dbReference type="ARBA" id="ARBA00022833"/>
    </source>
</evidence>
<dbReference type="InterPro" id="IPR000688">
    <property type="entry name" value="HypA/HybF"/>
</dbReference>
<comment type="caution">
    <text evidence="6">The sequence shown here is derived from an EMBL/GenBank/DDBJ whole genome shotgun (WGS) entry which is preliminary data.</text>
</comment>
<comment type="function">
    <text evidence="5">Involved in the maturation of [NiFe] hydrogenases. Required for nickel insertion into the metal center of the hydrogenase.</text>
</comment>
<evidence type="ECO:0000256" key="2">
    <source>
        <dbReference type="ARBA" id="ARBA00022596"/>
    </source>
</evidence>
<keyword evidence="4 5" id="KW-0862">Zinc</keyword>
<reference evidence="6 7" key="1">
    <citation type="submission" date="2018-01" db="EMBL/GenBank/DDBJ databases">
        <title>The complete genome sequence of Chromatium okenii LaCa, a purple sulfur bacterium with a turbulent life.</title>
        <authorList>
            <person name="Luedin S.M."/>
            <person name="Liechti N."/>
            <person name="Storelli N."/>
            <person name="Danza F."/>
            <person name="Wittwer M."/>
            <person name="Pothier J.F."/>
            <person name="Tonolla M.A."/>
        </authorList>
    </citation>
    <scope>NUCLEOTIDE SEQUENCE [LARGE SCALE GENOMIC DNA]</scope>
    <source>
        <strain evidence="6 7">LaCa</strain>
    </source>
</reference>
<evidence type="ECO:0000256" key="5">
    <source>
        <dbReference type="HAMAP-Rule" id="MF_00213"/>
    </source>
</evidence>
<dbReference type="Gene3D" id="3.30.2320.80">
    <property type="match status" value="1"/>
</dbReference>
<sequence>MHELSLCQALLDQVTQIAAEHGATSVTRIVLKIGPLSGVEAVLLQHAYPLVAVGTCAEHAELVIESAAIRVACQDCGAETVATPNRLFCSICASTHTRLISGNELLLAHLELTVPDEIPALPH</sequence>
<evidence type="ECO:0000256" key="1">
    <source>
        <dbReference type="ARBA" id="ARBA00010748"/>
    </source>
</evidence>
<dbReference type="InterPro" id="IPR020538">
    <property type="entry name" value="Hydgase_Ni_incorp_HypA/HybF_CS"/>
</dbReference>
<name>A0A2S7XS98_9GAMM</name>
<evidence type="ECO:0000313" key="7">
    <source>
        <dbReference type="Proteomes" id="UP000239936"/>
    </source>
</evidence>
<dbReference type="GO" id="GO:0051604">
    <property type="term" value="P:protein maturation"/>
    <property type="evidence" value="ECO:0007669"/>
    <property type="project" value="InterPro"/>
</dbReference>
<dbReference type="HAMAP" id="MF_00213">
    <property type="entry name" value="HypA_HybF"/>
    <property type="match status" value="1"/>
</dbReference>
<feature type="binding site" evidence="5">
    <location>
        <position position="76"/>
    </location>
    <ligand>
        <name>Zn(2+)</name>
        <dbReference type="ChEBI" id="CHEBI:29105"/>
    </ligand>
</feature>
<feature type="binding site" evidence="5">
    <location>
        <position position="73"/>
    </location>
    <ligand>
        <name>Zn(2+)</name>
        <dbReference type="ChEBI" id="CHEBI:29105"/>
    </ligand>
</feature>
<dbReference type="PANTHER" id="PTHR34535">
    <property type="entry name" value="HYDROGENASE MATURATION FACTOR HYPA"/>
    <property type="match status" value="1"/>
</dbReference>
<dbReference type="GO" id="GO:0016151">
    <property type="term" value="F:nickel cation binding"/>
    <property type="evidence" value="ECO:0007669"/>
    <property type="project" value="UniProtKB-UniRule"/>
</dbReference>
<evidence type="ECO:0000313" key="6">
    <source>
        <dbReference type="EMBL" id="PQJ96610.1"/>
    </source>
</evidence>
<accession>A0A2S7XS98</accession>
<proteinExistence type="inferred from homology"/>
<organism evidence="6 7">
    <name type="scientific">Chromatium okenii</name>
    <dbReference type="NCBI Taxonomy" id="61644"/>
    <lineage>
        <taxon>Bacteria</taxon>
        <taxon>Pseudomonadati</taxon>
        <taxon>Pseudomonadota</taxon>
        <taxon>Gammaproteobacteria</taxon>
        <taxon>Chromatiales</taxon>
        <taxon>Chromatiaceae</taxon>
        <taxon>Chromatium</taxon>
    </lineage>
</organism>
<keyword evidence="3 5" id="KW-0479">Metal-binding</keyword>
<dbReference type="AlphaFoldDB" id="A0A2S7XS98"/>
<feature type="binding site" evidence="5">
    <location>
        <position position="92"/>
    </location>
    <ligand>
        <name>Zn(2+)</name>
        <dbReference type="ChEBI" id="CHEBI:29105"/>
    </ligand>
</feature>
<dbReference type="PROSITE" id="PS01249">
    <property type="entry name" value="HYPA"/>
    <property type="match status" value="1"/>
</dbReference>
<protein>
    <recommendedName>
        <fullName evidence="5">Hydrogenase maturation factor HypA</fullName>
    </recommendedName>
</protein>
<dbReference type="GO" id="GO:0008270">
    <property type="term" value="F:zinc ion binding"/>
    <property type="evidence" value="ECO:0007669"/>
    <property type="project" value="UniProtKB-UniRule"/>
</dbReference>
<dbReference type="Proteomes" id="UP000239936">
    <property type="component" value="Unassembled WGS sequence"/>
</dbReference>
<evidence type="ECO:0000256" key="3">
    <source>
        <dbReference type="ARBA" id="ARBA00022723"/>
    </source>
</evidence>
<feature type="binding site" evidence="5">
    <location>
        <position position="89"/>
    </location>
    <ligand>
        <name>Zn(2+)</name>
        <dbReference type="ChEBI" id="CHEBI:29105"/>
    </ligand>
</feature>
<comment type="similarity">
    <text evidence="1 5">Belongs to the HypA/HybF family.</text>
</comment>
<dbReference type="EMBL" id="PPGH01000034">
    <property type="protein sequence ID" value="PQJ96610.1"/>
    <property type="molecule type" value="Genomic_DNA"/>
</dbReference>